<evidence type="ECO:0000256" key="6">
    <source>
        <dbReference type="ARBA" id="ARBA00022840"/>
    </source>
</evidence>
<comment type="subcellular location">
    <subcellularLocation>
        <location evidence="2">Cell projection</location>
    </subcellularLocation>
    <subcellularLocation>
        <location evidence="1">Cytoplasm</location>
        <location evidence="1">Cytoskeleton</location>
    </subcellularLocation>
</comment>
<name>A0ABN9FDL8_9NEOB</name>
<feature type="domain" description="Myosin motor" evidence="12">
    <location>
        <begin position="73"/>
        <end position="117"/>
    </location>
</feature>
<dbReference type="Pfam" id="PF00063">
    <property type="entry name" value="Myosin_head"/>
    <property type="match status" value="1"/>
</dbReference>
<evidence type="ECO:0000256" key="11">
    <source>
        <dbReference type="PROSITE-ProRule" id="PRU00782"/>
    </source>
</evidence>
<dbReference type="PANTHER" id="PTHR46256">
    <property type="entry name" value="AGAP011099-PA"/>
    <property type="match status" value="1"/>
</dbReference>
<dbReference type="Proteomes" id="UP001162483">
    <property type="component" value="Unassembled WGS sequence"/>
</dbReference>
<keyword evidence="8" id="KW-0505">Motor protein</keyword>
<comment type="caution">
    <text evidence="13">The sequence shown here is derived from an EMBL/GenBank/DDBJ whole genome shotgun (WGS) entry which is preliminary data.</text>
</comment>
<comment type="similarity">
    <text evidence="11">Belongs to the TRAFAC class myosin-kinesin ATPase superfamily. Myosin family.</text>
</comment>
<gene>
    <name evidence="13" type="ORF">SPARVUS_LOCUS11829144</name>
</gene>
<reference evidence="13" key="1">
    <citation type="submission" date="2023-05" db="EMBL/GenBank/DDBJ databases">
        <authorList>
            <person name="Stuckert A."/>
        </authorList>
    </citation>
    <scope>NUCLEOTIDE SEQUENCE</scope>
</reference>
<evidence type="ECO:0000256" key="10">
    <source>
        <dbReference type="ARBA" id="ARBA00023273"/>
    </source>
</evidence>
<evidence type="ECO:0000259" key="12">
    <source>
        <dbReference type="PROSITE" id="PS51456"/>
    </source>
</evidence>
<evidence type="ECO:0000256" key="8">
    <source>
        <dbReference type="ARBA" id="ARBA00023175"/>
    </source>
</evidence>
<evidence type="ECO:0000256" key="2">
    <source>
        <dbReference type="ARBA" id="ARBA00004316"/>
    </source>
</evidence>
<dbReference type="InterPro" id="IPR036961">
    <property type="entry name" value="Kinesin_motor_dom_sf"/>
</dbReference>
<dbReference type="EMBL" id="CATNWA010016743">
    <property type="protein sequence ID" value="CAI9595062.1"/>
    <property type="molecule type" value="Genomic_DNA"/>
</dbReference>
<comment type="caution">
    <text evidence="11">Lacks conserved residue(s) required for the propagation of feature annotation.</text>
</comment>
<keyword evidence="7 11" id="KW-0518">Myosin</keyword>
<dbReference type="PROSITE" id="PS51456">
    <property type="entry name" value="MYOSIN_MOTOR"/>
    <property type="match status" value="1"/>
</dbReference>
<evidence type="ECO:0000256" key="9">
    <source>
        <dbReference type="ARBA" id="ARBA00023212"/>
    </source>
</evidence>
<keyword evidence="6" id="KW-0067">ATP-binding</keyword>
<keyword evidence="4" id="KW-0677">Repeat</keyword>
<dbReference type="SUPFAM" id="SSF52540">
    <property type="entry name" value="P-loop containing nucleoside triphosphate hydrolases"/>
    <property type="match status" value="1"/>
</dbReference>
<dbReference type="InterPro" id="IPR027417">
    <property type="entry name" value="P-loop_NTPase"/>
</dbReference>
<evidence type="ECO:0000256" key="4">
    <source>
        <dbReference type="ARBA" id="ARBA00022737"/>
    </source>
</evidence>
<evidence type="ECO:0000256" key="1">
    <source>
        <dbReference type="ARBA" id="ARBA00004245"/>
    </source>
</evidence>
<evidence type="ECO:0000256" key="5">
    <source>
        <dbReference type="ARBA" id="ARBA00022741"/>
    </source>
</evidence>
<keyword evidence="11" id="KW-0009">Actin-binding</keyword>
<sequence>MCLVKDFEKRPTVCDLLEHAFIRQIRHNERVLQKQLMEFIDIHQQMGIMEKKRHERIHTKKGIFRESMTPNQNDVDDLAALEVLDENSVTDQLQNRYNRDQIYTYVGDILVAVNPFR</sequence>
<evidence type="ECO:0000256" key="7">
    <source>
        <dbReference type="ARBA" id="ARBA00023123"/>
    </source>
</evidence>
<evidence type="ECO:0000313" key="13">
    <source>
        <dbReference type="EMBL" id="CAI9595062.1"/>
    </source>
</evidence>
<evidence type="ECO:0000313" key="14">
    <source>
        <dbReference type="Proteomes" id="UP001162483"/>
    </source>
</evidence>
<organism evidence="13 14">
    <name type="scientific">Staurois parvus</name>
    <dbReference type="NCBI Taxonomy" id="386267"/>
    <lineage>
        <taxon>Eukaryota</taxon>
        <taxon>Metazoa</taxon>
        <taxon>Chordata</taxon>
        <taxon>Craniata</taxon>
        <taxon>Vertebrata</taxon>
        <taxon>Euteleostomi</taxon>
        <taxon>Amphibia</taxon>
        <taxon>Batrachia</taxon>
        <taxon>Anura</taxon>
        <taxon>Neobatrachia</taxon>
        <taxon>Ranoidea</taxon>
        <taxon>Ranidae</taxon>
        <taxon>Staurois</taxon>
    </lineage>
</organism>
<dbReference type="InterPro" id="IPR052409">
    <property type="entry name" value="Myosin-III_kinase_activity"/>
</dbReference>
<protein>
    <recommendedName>
        <fullName evidence="12">Myosin motor domain-containing protein</fullName>
    </recommendedName>
</protein>
<dbReference type="PANTHER" id="PTHR46256:SF4">
    <property type="entry name" value="MYOSIN-IIIA"/>
    <property type="match status" value="1"/>
</dbReference>
<evidence type="ECO:0000256" key="3">
    <source>
        <dbReference type="ARBA" id="ARBA00022490"/>
    </source>
</evidence>
<keyword evidence="3" id="KW-0963">Cytoplasm</keyword>
<keyword evidence="9" id="KW-0206">Cytoskeleton</keyword>
<feature type="non-terminal residue" evidence="13">
    <location>
        <position position="117"/>
    </location>
</feature>
<keyword evidence="5" id="KW-0547">Nucleotide-binding</keyword>
<keyword evidence="14" id="KW-1185">Reference proteome</keyword>
<dbReference type="InterPro" id="IPR001609">
    <property type="entry name" value="Myosin_head_motor_dom-like"/>
</dbReference>
<dbReference type="Gene3D" id="3.40.850.10">
    <property type="entry name" value="Kinesin motor domain"/>
    <property type="match status" value="1"/>
</dbReference>
<accession>A0ABN9FDL8</accession>
<keyword evidence="10" id="KW-0966">Cell projection</keyword>
<proteinExistence type="inferred from homology"/>